<organism evidence="2 3">
    <name type="scientific">Oedothorax gibbosus</name>
    <dbReference type="NCBI Taxonomy" id="931172"/>
    <lineage>
        <taxon>Eukaryota</taxon>
        <taxon>Metazoa</taxon>
        <taxon>Ecdysozoa</taxon>
        <taxon>Arthropoda</taxon>
        <taxon>Chelicerata</taxon>
        <taxon>Arachnida</taxon>
        <taxon>Araneae</taxon>
        <taxon>Araneomorphae</taxon>
        <taxon>Entelegynae</taxon>
        <taxon>Araneoidea</taxon>
        <taxon>Linyphiidae</taxon>
        <taxon>Erigoninae</taxon>
        <taxon>Oedothorax</taxon>
    </lineage>
</organism>
<accession>A0AAV6TFR3</accession>
<comment type="caution">
    <text evidence="2">The sequence shown here is derived from an EMBL/GenBank/DDBJ whole genome shotgun (WGS) entry which is preliminary data.</text>
</comment>
<sequence>MNYDQETPELYIPEGGQNHFPPFPAGLPPHSAKPRDQSPPHAKTLTQLDTACPQTDFIERRGGGMTQKIPTHWERGWKKQPGLAQKKTKRGGAPRAENAPAAKTGSPARRKTPEGKRKRVRGLVNLGGFATPQRPYPRPTWVSAPPCTQTKSTATKKKRATATKKETEQNRKKIGGKCHETSTVEEGLVTEKKQTWGFHRSIFERFVCRGVFYPPESGLFWGPNFPVGPGPMLESPRFSMTMMKNDDFFQFVLDDAIVRSPGPPAALYNVK</sequence>
<protein>
    <submittedName>
        <fullName evidence="2">Uncharacterized protein</fullName>
    </submittedName>
</protein>
<gene>
    <name evidence="2" type="ORF">JTE90_029124</name>
</gene>
<dbReference type="Proteomes" id="UP000827092">
    <property type="component" value="Unassembled WGS sequence"/>
</dbReference>
<evidence type="ECO:0000313" key="3">
    <source>
        <dbReference type="Proteomes" id="UP000827092"/>
    </source>
</evidence>
<evidence type="ECO:0000313" key="2">
    <source>
        <dbReference type="EMBL" id="KAG8170578.1"/>
    </source>
</evidence>
<reference evidence="2 3" key="1">
    <citation type="journal article" date="2022" name="Nat. Ecol. Evol.">
        <title>A masculinizing supergene underlies an exaggerated male reproductive morph in a spider.</title>
        <authorList>
            <person name="Hendrickx F."/>
            <person name="De Corte Z."/>
            <person name="Sonet G."/>
            <person name="Van Belleghem S.M."/>
            <person name="Kostlbacher S."/>
            <person name="Vangestel C."/>
        </authorList>
    </citation>
    <scope>NUCLEOTIDE SEQUENCE [LARGE SCALE GENOMIC DNA]</scope>
    <source>
        <strain evidence="2">W744_W776</strain>
    </source>
</reference>
<dbReference type="AlphaFoldDB" id="A0AAV6TFR3"/>
<feature type="region of interest" description="Disordered" evidence="1">
    <location>
        <begin position="1"/>
        <end position="173"/>
    </location>
</feature>
<proteinExistence type="predicted"/>
<name>A0AAV6TFR3_9ARAC</name>
<evidence type="ECO:0000256" key="1">
    <source>
        <dbReference type="SAM" id="MobiDB-lite"/>
    </source>
</evidence>
<feature type="compositionally biased region" description="Polar residues" evidence="1">
    <location>
        <begin position="44"/>
        <end position="53"/>
    </location>
</feature>
<keyword evidence="3" id="KW-1185">Reference proteome</keyword>
<feature type="compositionally biased region" description="Basic and acidic residues" evidence="1">
    <location>
        <begin position="163"/>
        <end position="173"/>
    </location>
</feature>
<dbReference type="EMBL" id="JAFNEN010005181">
    <property type="protein sequence ID" value="KAG8170578.1"/>
    <property type="molecule type" value="Genomic_DNA"/>
</dbReference>